<feature type="compositionally biased region" description="Pro residues" evidence="1">
    <location>
        <begin position="17"/>
        <end position="34"/>
    </location>
</feature>
<proteinExistence type="predicted"/>
<evidence type="ECO:0000313" key="2">
    <source>
        <dbReference type="EMBL" id="JAH08917.1"/>
    </source>
</evidence>
<name>A0A0E9PXB1_ANGAN</name>
<feature type="region of interest" description="Disordered" evidence="1">
    <location>
        <begin position="1"/>
        <end position="57"/>
    </location>
</feature>
<reference evidence="2" key="2">
    <citation type="journal article" date="2015" name="Fish Shellfish Immunol.">
        <title>Early steps in the European eel (Anguilla anguilla)-Vibrio vulnificus interaction in the gills: Role of the RtxA13 toxin.</title>
        <authorList>
            <person name="Callol A."/>
            <person name="Pajuelo D."/>
            <person name="Ebbesson L."/>
            <person name="Teles M."/>
            <person name="MacKenzie S."/>
            <person name="Amaro C."/>
        </authorList>
    </citation>
    <scope>NUCLEOTIDE SEQUENCE</scope>
</reference>
<dbReference type="EMBL" id="GBXM01099660">
    <property type="protein sequence ID" value="JAH08917.1"/>
    <property type="molecule type" value="Transcribed_RNA"/>
</dbReference>
<dbReference type="AlphaFoldDB" id="A0A0E9PXB1"/>
<organism evidence="2">
    <name type="scientific">Anguilla anguilla</name>
    <name type="common">European freshwater eel</name>
    <name type="synonym">Muraena anguilla</name>
    <dbReference type="NCBI Taxonomy" id="7936"/>
    <lineage>
        <taxon>Eukaryota</taxon>
        <taxon>Metazoa</taxon>
        <taxon>Chordata</taxon>
        <taxon>Craniata</taxon>
        <taxon>Vertebrata</taxon>
        <taxon>Euteleostomi</taxon>
        <taxon>Actinopterygii</taxon>
        <taxon>Neopterygii</taxon>
        <taxon>Teleostei</taxon>
        <taxon>Anguilliformes</taxon>
        <taxon>Anguillidae</taxon>
        <taxon>Anguilla</taxon>
    </lineage>
</organism>
<reference evidence="2" key="1">
    <citation type="submission" date="2014-11" db="EMBL/GenBank/DDBJ databases">
        <authorList>
            <person name="Amaro Gonzalez C."/>
        </authorList>
    </citation>
    <scope>NUCLEOTIDE SEQUENCE</scope>
</reference>
<sequence>MRPRLCGTLLHNATSPPLLPSPLLPHSPFPPSPPSLSVETHTHQSISKFPNPPHRTF</sequence>
<protein>
    <submittedName>
        <fullName evidence="2">Uncharacterized protein</fullName>
    </submittedName>
</protein>
<evidence type="ECO:0000256" key="1">
    <source>
        <dbReference type="SAM" id="MobiDB-lite"/>
    </source>
</evidence>
<accession>A0A0E9PXB1</accession>